<evidence type="ECO:0000313" key="3">
    <source>
        <dbReference type="Proteomes" id="UP000218334"/>
    </source>
</evidence>
<feature type="transmembrane region" description="Helical" evidence="1">
    <location>
        <begin position="42"/>
        <end position="62"/>
    </location>
</feature>
<organism evidence="2 3">
    <name type="scientific">Armillaria solidipes</name>
    <dbReference type="NCBI Taxonomy" id="1076256"/>
    <lineage>
        <taxon>Eukaryota</taxon>
        <taxon>Fungi</taxon>
        <taxon>Dikarya</taxon>
        <taxon>Basidiomycota</taxon>
        <taxon>Agaricomycotina</taxon>
        <taxon>Agaricomycetes</taxon>
        <taxon>Agaricomycetidae</taxon>
        <taxon>Agaricales</taxon>
        <taxon>Marasmiineae</taxon>
        <taxon>Physalacriaceae</taxon>
        <taxon>Armillaria</taxon>
    </lineage>
</organism>
<evidence type="ECO:0000313" key="2">
    <source>
        <dbReference type="EMBL" id="PBK78002.1"/>
    </source>
</evidence>
<keyword evidence="1" id="KW-1133">Transmembrane helix</keyword>
<keyword evidence="3" id="KW-1185">Reference proteome</keyword>
<proteinExistence type="predicted"/>
<gene>
    <name evidence="2" type="ORF">ARMSODRAFT_18210</name>
</gene>
<dbReference type="Proteomes" id="UP000218334">
    <property type="component" value="Unassembled WGS sequence"/>
</dbReference>
<keyword evidence="1" id="KW-0472">Membrane</keyword>
<feature type="transmembrane region" description="Helical" evidence="1">
    <location>
        <begin position="12"/>
        <end position="30"/>
    </location>
</feature>
<dbReference type="AlphaFoldDB" id="A0A2H3CFL7"/>
<protein>
    <submittedName>
        <fullName evidence="2">Uncharacterized protein</fullName>
    </submittedName>
</protein>
<name>A0A2H3CFL7_9AGAR</name>
<accession>A0A2H3CFL7</accession>
<evidence type="ECO:0000256" key="1">
    <source>
        <dbReference type="SAM" id="Phobius"/>
    </source>
</evidence>
<dbReference type="EMBL" id="KZ293415">
    <property type="protein sequence ID" value="PBK78002.1"/>
    <property type="molecule type" value="Genomic_DNA"/>
</dbReference>
<keyword evidence="1" id="KW-0812">Transmembrane</keyword>
<reference evidence="3" key="1">
    <citation type="journal article" date="2017" name="Nat. Ecol. Evol.">
        <title>Genome expansion and lineage-specific genetic innovations in the forest pathogenic fungi Armillaria.</title>
        <authorList>
            <person name="Sipos G."/>
            <person name="Prasanna A.N."/>
            <person name="Walter M.C."/>
            <person name="O'Connor E."/>
            <person name="Balint B."/>
            <person name="Krizsan K."/>
            <person name="Kiss B."/>
            <person name="Hess J."/>
            <person name="Varga T."/>
            <person name="Slot J."/>
            <person name="Riley R."/>
            <person name="Boka B."/>
            <person name="Rigling D."/>
            <person name="Barry K."/>
            <person name="Lee J."/>
            <person name="Mihaltcheva S."/>
            <person name="LaButti K."/>
            <person name="Lipzen A."/>
            <person name="Waldron R."/>
            <person name="Moloney N.M."/>
            <person name="Sperisen C."/>
            <person name="Kredics L."/>
            <person name="Vagvoelgyi C."/>
            <person name="Patrignani A."/>
            <person name="Fitzpatrick D."/>
            <person name="Nagy I."/>
            <person name="Doyle S."/>
            <person name="Anderson J.B."/>
            <person name="Grigoriev I.V."/>
            <person name="Gueldener U."/>
            <person name="Muensterkoetter M."/>
            <person name="Nagy L.G."/>
        </authorList>
    </citation>
    <scope>NUCLEOTIDE SEQUENCE [LARGE SCALE GENOMIC DNA]</scope>
    <source>
        <strain evidence="3">28-4</strain>
    </source>
</reference>
<sequence length="102" mass="11521">MMYHQFHLLENTIQCDCLYIVALLTLFTFGHSNIMTSCCSRILQGVVTIYMALLTAIATWVLTDCNALISVHSLNLSNDISLLINQSSIQYFDFDSSFTSRT</sequence>